<name>A0A0Q9ZYR8_9GAMM</name>
<protein>
    <submittedName>
        <fullName evidence="1">Uncharacterized protein</fullName>
    </submittedName>
</protein>
<evidence type="ECO:0000313" key="2">
    <source>
        <dbReference type="Proteomes" id="UP000051802"/>
    </source>
</evidence>
<gene>
    <name evidence="1" type="ORF">ARC20_15620</name>
</gene>
<comment type="caution">
    <text evidence="1">The sequence shown here is derived from an EMBL/GenBank/DDBJ whole genome shotgun (WGS) entry which is preliminary data.</text>
</comment>
<reference evidence="1 2" key="1">
    <citation type="submission" date="2015-10" db="EMBL/GenBank/DDBJ databases">
        <title>Genome sequencing and analysis of members of genus Stenotrophomonas.</title>
        <authorList>
            <person name="Patil P.P."/>
            <person name="Midha S."/>
            <person name="Patil P.B."/>
        </authorList>
    </citation>
    <scope>NUCLEOTIDE SEQUENCE [LARGE SCALE GENOMIC DNA]</scope>
    <source>
        <strain evidence="1 2">JCM 16536</strain>
    </source>
</reference>
<dbReference type="EMBL" id="LLXU01000126">
    <property type="protein sequence ID" value="KRG38064.1"/>
    <property type="molecule type" value="Genomic_DNA"/>
</dbReference>
<sequence>MNVSYQIPGRAPEENERDAVSRYWRDQFPEEPYYAEGERYEDYEPAYLAGHEARVRNFEQAYEQVEAELRQRWETDKGSDSLAWSKARHAVRRAWESAGHWGRQNG</sequence>
<dbReference type="RefSeq" id="WP_057648955.1">
    <property type="nucleotide sequence ID" value="NZ_LLXU01000126.1"/>
</dbReference>
<evidence type="ECO:0000313" key="1">
    <source>
        <dbReference type="EMBL" id="KRG38064.1"/>
    </source>
</evidence>
<organism evidence="1 2">
    <name type="scientific">Stenotrophomonas panacihumi</name>
    <dbReference type="NCBI Taxonomy" id="676599"/>
    <lineage>
        <taxon>Bacteria</taxon>
        <taxon>Pseudomonadati</taxon>
        <taxon>Pseudomonadota</taxon>
        <taxon>Gammaproteobacteria</taxon>
        <taxon>Lysobacterales</taxon>
        <taxon>Lysobacteraceae</taxon>
        <taxon>Stenotrophomonas</taxon>
    </lineage>
</organism>
<keyword evidence="2" id="KW-1185">Reference proteome</keyword>
<accession>A0A0Q9ZYR8</accession>
<dbReference type="OrthoDB" id="5966759at2"/>
<dbReference type="STRING" id="676599.ARC20_15620"/>
<dbReference type="Proteomes" id="UP000051802">
    <property type="component" value="Unassembled WGS sequence"/>
</dbReference>
<dbReference type="AlphaFoldDB" id="A0A0Q9ZYR8"/>
<proteinExistence type="predicted"/>